<keyword evidence="4" id="KW-1185">Reference proteome</keyword>
<dbReference type="PANTHER" id="PTHR11034">
    <property type="entry name" value="N-MYC DOWNSTREAM REGULATED"/>
    <property type="match status" value="1"/>
</dbReference>
<reference evidence="3" key="4">
    <citation type="submission" date="2019-03" db="UniProtKB">
        <authorList>
            <consortium name="EnsemblPlants"/>
        </authorList>
    </citation>
    <scope>IDENTIFICATION</scope>
</reference>
<dbReference type="InterPro" id="IPR029058">
    <property type="entry name" value="AB_hydrolase_fold"/>
</dbReference>
<keyword evidence="2" id="KW-1133">Transmembrane helix</keyword>
<dbReference type="Pfam" id="PF03096">
    <property type="entry name" value="Ndr"/>
    <property type="match status" value="1"/>
</dbReference>
<dbReference type="SUPFAM" id="SSF53474">
    <property type="entry name" value="alpha/beta-Hydrolases"/>
    <property type="match status" value="1"/>
</dbReference>
<dbReference type="AlphaFoldDB" id="A0A453E671"/>
<evidence type="ECO:0000313" key="4">
    <source>
        <dbReference type="Proteomes" id="UP000015105"/>
    </source>
</evidence>
<evidence type="ECO:0000256" key="1">
    <source>
        <dbReference type="ARBA" id="ARBA00005598"/>
    </source>
</evidence>
<protein>
    <submittedName>
        <fullName evidence="3">Uncharacterized protein</fullName>
    </submittedName>
</protein>
<dbReference type="Gramene" id="AET3Gv20234900.20">
    <property type="protein sequence ID" value="AET3Gv20234900.20"/>
    <property type="gene ID" value="AET3Gv20234900"/>
</dbReference>
<proteinExistence type="inferred from homology"/>
<reference evidence="4" key="1">
    <citation type="journal article" date="2014" name="Science">
        <title>Ancient hybridizations among the ancestral genomes of bread wheat.</title>
        <authorList>
            <consortium name="International Wheat Genome Sequencing Consortium,"/>
            <person name="Marcussen T."/>
            <person name="Sandve S.R."/>
            <person name="Heier L."/>
            <person name="Spannagl M."/>
            <person name="Pfeifer M."/>
            <person name="Jakobsen K.S."/>
            <person name="Wulff B.B."/>
            <person name="Steuernagel B."/>
            <person name="Mayer K.F."/>
            <person name="Olsen O.A."/>
        </authorList>
    </citation>
    <scope>NUCLEOTIDE SEQUENCE [LARGE SCALE GENOMIC DNA]</scope>
    <source>
        <strain evidence="4">cv. AL8/78</strain>
    </source>
</reference>
<sequence length="104" mass="11917">MLLWHCSCSLGSVMCMGVTAGAYVLTLFAAKYRERVLGLMLVSPLCKAPSWSEWLYNKVLLNLLYYCGTSGLVNECFLQRYFSTVYFVLHKLLLFAPLYLFKSH</sequence>
<dbReference type="InterPro" id="IPR004142">
    <property type="entry name" value="NDRG"/>
</dbReference>
<name>A0A453E671_AEGTS</name>
<organism evidence="3 4">
    <name type="scientific">Aegilops tauschii subsp. strangulata</name>
    <name type="common">Goatgrass</name>
    <dbReference type="NCBI Taxonomy" id="200361"/>
    <lineage>
        <taxon>Eukaryota</taxon>
        <taxon>Viridiplantae</taxon>
        <taxon>Streptophyta</taxon>
        <taxon>Embryophyta</taxon>
        <taxon>Tracheophyta</taxon>
        <taxon>Spermatophyta</taxon>
        <taxon>Magnoliopsida</taxon>
        <taxon>Liliopsida</taxon>
        <taxon>Poales</taxon>
        <taxon>Poaceae</taxon>
        <taxon>BOP clade</taxon>
        <taxon>Pooideae</taxon>
        <taxon>Triticodae</taxon>
        <taxon>Triticeae</taxon>
        <taxon>Triticinae</taxon>
        <taxon>Aegilops</taxon>
    </lineage>
</organism>
<reference evidence="3" key="5">
    <citation type="journal article" date="2021" name="G3 (Bethesda)">
        <title>Aegilops tauschii genome assembly Aet v5.0 features greater sequence contiguity and improved annotation.</title>
        <authorList>
            <person name="Wang L."/>
            <person name="Zhu T."/>
            <person name="Rodriguez J.C."/>
            <person name="Deal K.R."/>
            <person name="Dubcovsky J."/>
            <person name="McGuire P.E."/>
            <person name="Lux T."/>
            <person name="Spannagl M."/>
            <person name="Mayer K.F.X."/>
            <person name="Baldrich P."/>
            <person name="Meyers B.C."/>
            <person name="Huo N."/>
            <person name="Gu Y.Q."/>
            <person name="Zhou H."/>
            <person name="Devos K.M."/>
            <person name="Bennetzen J.L."/>
            <person name="Unver T."/>
            <person name="Budak H."/>
            <person name="Gulick P.J."/>
            <person name="Galiba G."/>
            <person name="Kalapos B."/>
            <person name="Nelson D.R."/>
            <person name="Li P."/>
            <person name="You F.M."/>
            <person name="Luo M.C."/>
            <person name="Dvorak J."/>
        </authorList>
    </citation>
    <scope>NUCLEOTIDE SEQUENCE [LARGE SCALE GENOMIC DNA]</scope>
    <source>
        <strain evidence="3">cv. AL8/78</strain>
    </source>
</reference>
<keyword evidence="2" id="KW-0472">Membrane</keyword>
<dbReference type="Proteomes" id="UP000015105">
    <property type="component" value="Chromosome 3D"/>
</dbReference>
<feature type="transmembrane region" description="Helical" evidence="2">
    <location>
        <begin position="81"/>
        <end position="101"/>
    </location>
</feature>
<feature type="transmembrane region" description="Helical" evidence="2">
    <location>
        <begin position="12"/>
        <end position="30"/>
    </location>
</feature>
<reference evidence="3" key="3">
    <citation type="journal article" date="2017" name="Nature">
        <title>Genome sequence of the progenitor of the wheat D genome Aegilops tauschii.</title>
        <authorList>
            <person name="Luo M.C."/>
            <person name="Gu Y.Q."/>
            <person name="Puiu D."/>
            <person name="Wang H."/>
            <person name="Twardziok S.O."/>
            <person name="Deal K.R."/>
            <person name="Huo N."/>
            <person name="Zhu T."/>
            <person name="Wang L."/>
            <person name="Wang Y."/>
            <person name="McGuire P.E."/>
            <person name="Liu S."/>
            <person name="Long H."/>
            <person name="Ramasamy R.K."/>
            <person name="Rodriguez J.C."/>
            <person name="Van S.L."/>
            <person name="Yuan L."/>
            <person name="Wang Z."/>
            <person name="Xia Z."/>
            <person name="Xiao L."/>
            <person name="Anderson O.D."/>
            <person name="Ouyang S."/>
            <person name="Liang Y."/>
            <person name="Zimin A.V."/>
            <person name="Pertea G."/>
            <person name="Qi P."/>
            <person name="Bennetzen J.L."/>
            <person name="Dai X."/>
            <person name="Dawson M.W."/>
            <person name="Muller H.G."/>
            <person name="Kugler K."/>
            <person name="Rivarola-Duarte L."/>
            <person name="Spannagl M."/>
            <person name="Mayer K.F.X."/>
            <person name="Lu F.H."/>
            <person name="Bevan M.W."/>
            <person name="Leroy P."/>
            <person name="Li P."/>
            <person name="You F.M."/>
            <person name="Sun Q."/>
            <person name="Liu Z."/>
            <person name="Lyons E."/>
            <person name="Wicker T."/>
            <person name="Salzberg S.L."/>
            <person name="Devos K.M."/>
            <person name="Dvorak J."/>
        </authorList>
    </citation>
    <scope>NUCLEOTIDE SEQUENCE [LARGE SCALE GENOMIC DNA]</scope>
    <source>
        <strain evidence="3">cv. AL8/78</strain>
    </source>
</reference>
<evidence type="ECO:0000256" key="2">
    <source>
        <dbReference type="SAM" id="Phobius"/>
    </source>
</evidence>
<dbReference type="EnsemblPlants" id="AET3Gv20234900.20">
    <property type="protein sequence ID" value="AET3Gv20234900.20"/>
    <property type="gene ID" value="AET3Gv20234900"/>
</dbReference>
<evidence type="ECO:0000313" key="3">
    <source>
        <dbReference type="EnsemblPlants" id="AET3Gv20234900.20"/>
    </source>
</evidence>
<reference evidence="4" key="2">
    <citation type="journal article" date="2017" name="Nat. Plants">
        <title>The Aegilops tauschii genome reveals multiple impacts of transposons.</title>
        <authorList>
            <person name="Zhao G."/>
            <person name="Zou C."/>
            <person name="Li K."/>
            <person name="Wang K."/>
            <person name="Li T."/>
            <person name="Gao L."/>
            <person name="Zhang X."/>
            <person name="Wang H."/>
            <person name="Yang Z."/>
            <person name="Liu X."/>
            <person name="Jiang W."/>
            <person name="Mao L."/>
            <person name="Kong X."/>
            <person name="Jiao Y."/>
            <person name="Jia J."/>
        </authorList>
    </citation>
    <scope>NUCLEOTIDE SEQUENCE [LARGE SCALE GENOMIC DNA]</scope>
    <source>
        <strain evidence="4">cv. AL8/78</strain>
    </source>
</reference>
<comment type="similarity">
    <text evidence="1">Belongs to the NDRG family.</text>
</comment>
<keyword evidence="2" id="KW-0812">Transmembrane</keyword>
<dbReference type="Gene3D" id="3.40.50.1820">
    <property type="entry name" value="alpha/beta hydrolase"/>
    <property type="match status" value="1"/>
</dbReference>
<accession>A0A453E671</accession>